<evidence type="ECO:0000256" key="1">
    <source>
        <dbReference type="ARBA" id="ARBA00007031"/>
    </source>
</evidence>
<dbReference type="GO" id="GO:0003677">
    <property type="term" value="F:DNA binding"/>
    <property type="evidence" value="ECO:0007669"/>
    <property type="project" value="InterPro"/>
</dbReference>
<feature type="compositionally biased region" description="Low complexity" evidence="2">
    <location>
        <begin position="122"/>
        <end position="137"/>
    </location>
</feature>
<name>A9HR91_GLUDA</name>
<proteinExistence type="inferred from homology"/>
<dbReference type="Pfam" id="PF05443">
    <property type="entry name" value="ROS_MUCR"/>
    <property type="match status" value="1"/>
</dbReference>
<dbReference type="Gene3D" id="1.10.10.1550">
    <property type="entry name" value="ROS/MUCR transcriptional regulator protein"/>
    <property type="match status" value="1"/>
</dbReference>
<sequence length="258" mass="27967">MSVVRNLRVTLLAHGTSQRDRGEDDHQPHAAGGCRLLSNHDPDAVSLARLSAMKDIVMAHLATTKVETDRLAQLVREVYASVLHPEPAAGSPVAPVRNDPAPMPVAESAEQTSERAAPPTPAVDTSSAAPADTAPTSGLVPAVPIRASVFPDYIVCLEDGKKLKSLKRHLSSAFGMTIQDYKAKWDLPDEYPTVAPNYAEMRRDVARKSGLGRRPIQESENTRPLEPERKDTESVKGRDRPGRRARSGGGLLRAIENH</sequence>
<evidence type="ECO:0000256" key="2">
    <source>
        <dbReference type="SAM" id="MobiDB-lite"/>
    </source>
</evidence>
<gene>
    <name evidence="3" type="ordered locus">GDI2915</name>
</gene>
<dbReference type="AlphaFoldDB" id="A9HR91"/>
<comment type="similarity">
    <text evidence="1">Belongs to the ros/MucR family.</text>
</comment>
<feature type="region of interest" description="Disordered" evidence="2">
    <location>
        <begin position="86"/>
        <end position="138"/>
    </location>
</feature>
<evidence type="ECO:0000313" key="3">
    <source>
        <dbReference type="EMBL" id="CAP56858.1"/>
    </source>
</evidence>
<protein>
    <submittedName>
        <fullName evidence="3">Putative mucR family transcriptional regulatory protein</fullName>
    </submittedName>
</protein>
<organism evidence="3 4">
    <name type="scientific">Gluconacetobacter diazotrophicus (strain ATCC 49037 / DSM 5601 / CCUG 37298 / CIP 103539 / LMG 7603 / PAl5)</name>
    <dbReference type="NCBI Taxonomy" id="272568"/>
    <lineage>
        <taxon>Bacteria</taxon>
        <taxon>Pseudomonadati</taxon>
        <taxon>Pseudomonadota</taxon>
        <taxon>Alphaproteobacteria</taxon>
        <taxon>Acetobacterales</taxon>
        <taxon>Acetobacteraceae</taxon>
        <taxon>Gluconacetobacter</taxon>
    </lineage>
</organism>
<dbReference type="GO" id="GO:0006355">
    <property type="term" value="P:regulation of DNA-templated transcription"/>
    <property type="evidence" value="ECO:0007669"/>
    <property type="project" value="InterPro"/>
</dbReference>
<dbReference type="Proteomes" id="UP000001176">
    <property type="component" value="Chromosome"/>
</dbReference>
<dbReference type="InterPro" id="IPR041920">
    <property type="entry name" value="ROS/MUCR_sf"/>
</dbReference>
<reference evidence="3 4" key="1">
    <citation type="journal article" date="2009" name="BMC Genomics">
        <title>Complete genome sequence of the sugarcane nitrogen-fixing endophyte Gluconacetobacter diazotrophicus Pal5.</title>
        <authorList>
            <person name="Bertalan M."/>
            <person name="Albano R."/>
            <person name="Padua V."/>
            <person name="Rouws L."/>
            <person name="Rojas C."/>
            <person name="Hemerly A."/>
            <person name="Teixeira K."/>
            <person name="Schwab S."/>
            <person name="Araujo J."/>
            <person name="Oliveira A."/>
            <person name="Franca L."/>
            <person name="Magalhaes V."/>
            <person name="Alqueres S."/>
            <person name="Cardoso A."/>
            <person name="Almeida W."/>
            <person name="Loureiro M.M."/>
            <person name="Nogueira E."/>
            <person name="Cidade D."/>
            <person name="Oliveira D."/>
            <person name="Simao T."/>
            <person name="Macedo J."/>
            <person name="Valadao A."/>
            <person name="Dreschsel M."/>
            <person name="Freitas F."/>
            <person name="Vidal M."/>
            <person name="Guedes H."/>
            <person name="Rodrigues E."/>
            <person name="Meneses C."/>
            <person name="Brioso P."/>
            <person name="Pozzer L."/>
            <person name="Figueiredo D."/>
            <person name="Montano H."/>
            <person name="Junior J."/>
            <person name="Filho G."/>
            <person name="Flores V."/>
            <person name="Ferreira B."/>
            <person name="Branco A."/>
            <person name="Gonzalez P."/>
            <person name="Guillobel H."/>
            <person name="Lemos M."/>
            <person name="Seibel L."/>
            <person name="Macedo J."/>
            <person name="Alves-Ferreira M."/>
            <person name="Sachetto-Martins G."/>
            <person name="Coelho A."/>
            <person name="Santos E."/>
            <person name="Amaral G."/>
            <person name="Neves A."/>
            <person name="Pacheco A.B."/>
            <person name="Carvalho D."/>
            <person name="Lery L."/>
            <person name="Bisch P."/>
            <person name="Rossle S.C."/>
            <person name="Urmenyi T."/>
            <person name="Kruger W.V."/>
            <person name="Martins O."/>
            <person name="Baldani J.I."/>
            <person name="Ferreira P.C."/>
        </authorList>
    </citation>
    <scope>NUCLEOTIDE SEQUENCE [LARGE SCALE GENOMIC DNA]</scope>
    <source>
        <strain evidence="4">ATCC 49037 / DSM 5601 / CCUG 37298 / CIP 103539 / LMG 7603 / PAl5</strain>
    </source>
</reference>
<dbReference type="GO" id="GO:0008270">
    <property type="term" value="F:zinc ion binding"/>
    <property type="evidence" value="ECO:0007669"/>
    <property type="project" value="InterPro"/>
</dbReference>
<keyword evidence="4" id="KW-1185">Reference proteome</keyword>
<dbReference type="EMBL" id="AM889285">
    <property type="protein sequence ID" value="CAP56858.1"/>
    <property type="molecule type" value="Genomic_DNA"/>
</dbReference>
<feature type="compositionally biased region" description="Basic and acidic residues" evidence="2">
    <location>
        <begin position="17"/>
        <end position="28"/>
    </location>
</feature>
<evidence type="ECO:0000313" key="4">
    <source>
        <dbReference type="Proteomes" id="UP000001176"/>
    </source>
</evidence>
<feature type="region of interest" description="Disordered" evidence="2">
    <location>
        <begin position="208"/>
        <end position="258"/>
    </location>
</feature>
<dbReference type="InterPro" id="IPR008807">
    <property type="entry name" value="ROS_MUCR"/>
</dbReference>
<feature type="compositionally biased region" description="Basic and acidic residues" evidence="2">
    <location>
        <begin position="215"/>
        <end position="242"/>
    </location>
</feature>
<feature type="region of interest" description="Disordered" evidence="2">
    <location>
        <begin position="14"/>
        <end position="35"/>
    </location>
</feature>
<dbReference type="KEGG" id="gdi:GDI2915"/>
<accession>A9HR91</accession>